<dbReference type="AlphaFoldDB" id="A0AAD9LK73"/>
<evidence type="ECO:0008006" key="3">
    <source>
        <dbReference type="Google" id="ProtNLM"/>
    </source>
</evidence>
<keyword evidence="2" id="KW-1185">Reference proteome</keyword>
<protein>
    <recommendedName>
        <fullName evidence="3">EF-hand domain-containing protein</fullName>
    </recommendedName>
</protein>
<comment type="caution">
    <text evidence="1">The sequence shown here is derived from an EMBL/GenBank/DDBJ whole genome shotgun (WGS) entry which is preliminary data.</text>
</comment>
<proteinExistence type="predicted"/>
<organism evidence="1 2">
    <name type="scientific">Babesia divergens</name>
    <dbReference type="NCBI Taxonomy" id="32595"/>
    <lineage>
        <taxon>Eukaryota</taxon>
        <taxon>Sar</taxon>
        <taxon>Alveolata</taxon>
        <taxon>Apicomplexa</taxon>
        <taxon>Aconoidasida</taxon>
        <taxon>Piroplasmida</taxon>
        <taxon>Babesiidae</taxon>
        <taxon>Babesia</taxon>
    </lineage>
</organism>
<dbReference type="Proteomes" id="UP001195914">
    <property type="component" value="Unassembled WGS sequence"/>
</dbReference>
<dbReference type="Gene3D" id="1.10.238.10">
    <property type="entry name" value="EF-hand"/>
    <property type="match status" value="1"/>
</dbReference>
<evidence type="ECO:0000313" key="2">
    <source>
        <dbReference type="Proteomes" id="UP001195914"/>
    </source>
</evidence>
<dbReference type="SUPFAM" id="SSF47473">
    <property type="entry name" value="EF-hand"/>
    <property type="match status" value="1"/>
</dbReference>
<sequence>MLSNERDLDSYDALERLANIFDGLFRLDSRVLTLKTREAFVKSCLSDHEQFNIKIIAKGMHNMDDLATQIAKEHTIDEESLSNILGGLKLPEEAKLGDAVKAITYHFINKLNCIQHDLQDALREYDLFHNSTTEEFENLRRRFFNLTLSRNKGEHGIDFSISKADFKLIVNSQNDKVIDVIFSLLDDDDDGLIDWGGFELNSGRILSAAKEYL</sequence>
<dbReference type="InterPro" id="IPR011992">
    <property type="entry name" value="EF-hand-dom_pair"/>
</dbReference>
<accession>A0AAD9LK73</accession>
<name>A0AAD9LK73_BABDI</name>
<reference evidence="1" key="1">
    <citation type="journal article" date="2014" name="Nucleic Acids Res.">
        <title>The evolutionary dynamics of variant antigen genes in Babesia reveal a history of genomic innovation underlying host-parasite interaction.</title>
        <authorList>
            <person name="Jackson A.P."/>
            <person name="Otto T.D."/>
            <person name="Darby A."/>
            <person name="Ramaprasad A."/>
            <person name="Xia D."/>
            <person name="Echaide I.E."/>
            <person name="Farber M."/>
            <person name="Gahlot S."/>
            <person name="Gamble J."/>
            <person name="Gupta D."/>
            <person name="Gupta Y."/>
            <person name="Jackson L."/>
            <person name="Malandrin L."/>
            <person name="Malas T.B."/>
            <person name="Moussa E."/>
            <person name="Nair M."/>
            <person name="Reid A.J."/>
            <person name="Sanders M."/>
            <person name="Sharma J."/>
            <person name="Tracey A."/>
            <person name="Quail M.A."/>
            <person name="Weir W."/>
            <person name="Wastling J.M."/>
            <person name="Hall N."/>
            <person name="Willadsen P."/>
            <person name="Lingelbach K."/>
            <person name="Shiels B."/>
            <person name="Tait A."/>
            <person name="Berriman M."/>
            <person name="Allred D.R."/>
            <person name="Pain A."/>
        </authorList>
    </citation>
    <scope>NUCLEOTIDE SEQUENCE</scope>
    <source>
        <strain evidence="1">1802A</strain>
    </source>
</reference>
<reference evidence="1" key="2">
    <citation type="submission" date="2021-05" db="EMBL/GenBank/DDBJ databases">
        <authorList>
            <person name="Pain A."/>
        </authorList>
    </citation>
    <scope>NUCLEOTIDE SEQUENCE</scope>
    <source>
        <strain evidence="1">1802A</strain>
    </source>
</reference>
<gene>
    <name evidence="1" type="ORF">X943_001210</name>
</gene>
<evidence type="ECO:0000313" key="1">
    <source>
        <dbReference type="EMBL" id="KAK1938439.1"/>
    </source>
</evidence>
<dbReference type="EMBL" id="JAHBMH010000024">
    <property type="protein sequence ID" value="KAK1938439.1"/>
    <property type="molecule type" value="Genomic_DNA"/>
</dbReference>